<dbReference type="STRING" id="1122973.GCA_000379925_01985"/>
<sequence>MGLCLTFPFSSQAQGRVEAKGIPSDRVITPYQLEVSSVKTVHILFPSSVVYVDLGTPVIAADVPADAQNIVRVKAVKERFNEETNLSVVCEDGSFYNFNVVYRHQPSKLNIEMQSYSKEADATAAPQNNIGVLTSDLYGESPREVDAAMKYIANQNRTLFRHIGVQKYGIQFQLKSLHYHGGIYYFHLYVKNGSKVGYILDYVDFKVVDKKLAKRSAMQIQQLQPVRVYNLVQNIKGSGRANVVFAIPIFSMPDGKVLEISLYEKGGGRTLSMIVDGDDLLKAHELDNFRKIDYEH</sequence>
<reference evidence="1 2" key="1">
    <citation type="submission" date="2019-03" db="EMBL/GenBank/DDBJ databases">
        <title>Porphyromonas levii Isolated from the Uterus of Dairy Cows.</title>
        <authorList>
            <person name="Francis A.M."/>
        </authorList>
    </citation>
    <scope>NUCLEOTIDE SEQUENCE [LARGE SCALE GENOMIC DNA]</scope>
    <source>
        <strain evidence="1 2">AF5678</strain>
    </source>
</reference>
<organism evidence="1 2">
    <name type="scientific">Porphyromonas levii</name>
    <dbReference type="NCBI Taxonomy" id="28114"/>
    <lineage>
        <taxon>Bacteria</taxon>
        <taxon>Pseudomonadati</taxon>
        <taxon>Bacteroidota</taxon>
        <taxon>Bacteroidia</taxon>
        <taxon>Bacteroidales</taxon>
        <taxon>Porphyromonadaceae</taxon>
        <taxon>Porphyromonas</taxon>
    </lineage>
</organism>
<dbReference type="Proteomes" id="UP000297225">
    <property type="component" value="Unassembled WGS sequence"/>
</dbReference>
<dbReference type="InterPro" id="IPR022298">
    <property type="entry name" value="Conjug_transposon_TraN"/>
</dbReference>
<accession>A0A4Y8WMJ0</accession>
<dbReference type="EMBL" id="SPNC01000214">
    <property type="protein sequence ID" value="TFH94026.1"/>
    <property type="molecule type" value="Genomic_DNA"/>
</dbReference>
<dbReference type="AlphaFoldDB" id="A0A4Y8WMJ0"/>
<dbReference type="Pfam" id="PF13595">
    <property type="entry name" value="DUF4138"/>
    <property type="match status" value="1"/>
</dbReference>
<name>A0A4Y8WMJ0_9PORP</name>
<comment type="caution">
    <text evidence="1">The sequence shown here is derived from an EMBL/GenBank/DDBJ whole genome shotgun (WGS) entry which is preliminary data.</text>
</comment>
<dbReference type="NCBIfam" id="TIGR03780">
    <property type="entry name" value="Bac_Flav_CT_N"/>
    <property type="match status" value="1"/>
</dbReference>
<keyword evidence="2" id="KW-1185">Reference proteome</keyword>
<gene>
    <name evidence="1" type="primary">traN</name>
    <name evidence="1" type="ORF">E4P47_09260</name>
</gene>
<proteinExistence type="predicted"/>
<dbReference type="OrthoDB" id="1038500at2"/>
<protein>
    <submittedName>
        <fullName evidence="1">Conjugative transposon protein TraN</fullName>
    </submittedName>
</protein>
<evidence type="ECO:0000313" key="2">
    <source>
        <dbReference type="Proteomes" id="UP000297225"/>
    </source>
</evidence>
<evidence type="ECO:0000313" key="1">
    <source>
        <dbReference type="EMBL" id="TFH94026.1"/>
    </source>
</evidence>